<sequence>MLGNRAVALVSLEGLFSDHEKIFCRLVSHRFAAFSVFAFPRPKD</sequence>
<reference evidence="1 2" key="1">
    <citation type="submission" date="2017-07" db="EMBL/GenBank/DDBJ databases">
        <title>Phylogenetic study on the rhizospheric bacterium Ochrobactrum sp. A44.</title>
        <authorList>
            <person name="Krzyzanowska D.M."/>
            <person name="Ossowicki A."/>
            <person name="Rajewska M."/>
            <person name="Maciag T."/>
            <person name="Kaczynski Z."/>
            <person name="Czerwicka M."/>
            <person name="Jafra S."/>
        </authorList>
    </citation>
    <scope>NUCLEOTIDE SEQUENCE [LARGE SCALE GENOMIC DNA]</scope>
    <source>
        <strain evidence="1 2">OgA9a</strain>
    </source>
</reference>
<dbReference type="Proteomes" id="UP000216478">
    <property type="component" value="Unassembled WGS sequence"/>
</dbReference>
<proteinExistence type="predicted"/>
<organism evidence="1 2">
    <name type="scientific">Brucella grignonensis</name>
    <dbReference type="NCBI Taxonomy" id="94627"/>
    <lineage>
        <taxon>Bacteria</taxon>
        <taxon>Pseudomonadati</taxon>
        <taxon>Pseudomonadota</taxon>
        <taxon>Alphaproteobacteria</taxon>
        <taxon>Hyphomicrobiales</taxon>
        <taxon>Brucellaceae</taxon>
        <taxon>Brucella/Ochrobactrum group</taxon>
        <taxon>Brucella</taxon>
    </lineage>
</organism>
<evidence type="ECO:0000313" key="1">
    <source>
        <dbReference type="EMBL" id="OYR09225.1"/>
    </source>
</evidence>
<dbReference type="AlphaFoldDB" id="A0A256F302"/>
<accession>A0A256F302</accession>
<evidence type="ECO:0000313" key="2">
    <source>
        <dbReference type="Proteomes" id="UP000216478"/>
    </source>
</evidence>
<comment type="caution">
    <text evidence="1">The sequence shown here is derived from an EMBL/GenBank/DDBJ whole genome shotgun (WGS) entry which is preliminary data.</text>
</comment>
<gene>
    <name evidence="1" type="ORF">CEV33_2954</name>
</gene>
<protein>
    <submittedName>
        <fullName evidence="1">Uncharacterized protein</fullName>
    </submittedName>
</protein>
<keyword evidence="2" id="KW-1185">Reference proteome</keyword>
<dbReference type="EMBL" id="NNRL01000164">
    <property type="protein sequence ID" value="OYR09225.1"/>
    <property type="molecule type" value="Genomic_DNA"/>
</dbReference>
<name>A0A256F302_9HYPH</name>